<dbReference type="EMBL" id="CABIKO010000553">
    <property type="protein sequence ID" value="VVA37600.1"/>
    <property type="molecule type" value="Genomic_DNA"/>
</dbReference>
<dbReference type="InParanoid" id="A0A5E4GD96"/>
<reference evidence="2" key="1">
    <citation type="journal article" date="2020" name="Plant J.">
        <title>Transposons played a major role in the diversification between the closely related almond and peach genomes: results from the almond genome sequence.</title>
        <authorList>
            <person name="Alioto T."/>
            <person name="Alexiou K.G."/>
            <person name="Bardil A."/>
            <person name="Barteri F."/>
            <person name="Castanera R."/>
            <person name="Cruz F."/>
            <person name="Dhingra A."/>
            <person name="Duval H."/>
            <person name="Fernandez I Marti A."/>
            <person name="Frias L."/>
            <person name="Galan B."/>
            <person name="Garcia J.L."/>
            <person name="Howad W."/>
            <person name="Gomez-Garrido J."/>
            <person name="Gut M."/>
            <person name="Julca I."/>
            <person name="Morata J."/>
            <person name="Puigdomenech P."/>
            <person name="Ribeca P."/>
            <person name="Rubio Cabetas M.J."/>
            <person name="Vlasova A."/>
            <person name="Wirthensohn M."/>
            <person name="Garcia-Mas J."/>
            <person name="Gabaldon T."/>
            <person name="Casacuberta J.M."/>
            <person name="Arus P."/>
        </authorList>
    </citation>
    <scope>NUCLEOTIDE SEQUENCE [LARGE SCALE GENOMIC DNA]</scope>
    <source>
        <strain evidence="2">cv. Texas</strain>
    </source>
</reference>
<organism evidence="1 2">
    <name type="scientific">Prunus dulcis</name>
    <name type="common">Almond</name>
    <name type="synonym">Amygdalus dulcis</name>
    <dbReference type="NCBI Taxonomy" id="3755"/>
    <lineage>
        <taxon>Eukaryota</taxon>
        <taxon>Viridiplantae</taxon>
        <taxon>Streptophyta</taxon>
        <taxon>Embryophyta</taxon>
        <taxon>Tracheophyta</taxon>
        <taxon>Spermatophyta</taxon>
        <taxon>Magnoliopsida</taxon>
        <taxon>eudicotyledons</taxon>
        <taxon>Gunneridae</taxon>
        <taxon>Pentapetalae</taxon>
        <taxon>rosids</taxon>
        <taxon>fabids</taxon>
        <taxon>Rosales</taxon>
        <taxon>Rosaceae</taxon>
        <taxon>Amygdaloideae</taxon>
        <taxon>Amygdaleae</taxon>
        <taxon>Prunus</taxon>
    </lineage>
</organism>
<dbReference type="Gramene" id="VVA37600">
    <property type="protein sequence ID" value="VVA37600"/>
    <property type="gene ID" value="Prudul26B028621"/>
</dbReference>
<proteinExistence type="predicted"/>
<dbReference type="Proteomes" id="UP000327085">
    <property type="component" value="Chromosome 3"/>
</dbReference>
<evidence type="ECO:0000313" key="2">
    <source>
        <dbReference type="Proteomes" id="UP000327085"/>
    </source>
</evidence>
<dbReference type="AlphaFoldDB" id="A0A5E4GD96"/>
<accession>A0A5E4GD96</accession>
<sequence length="164" mass="18952">MVVLNALLLEPPEDSLGMDAIEKPALEVIEVFVDAFAMEPSEVFINTLLLHGSMLVKAIENMIPNWDLKCGMEEMQYVALTHCLDTWRMYLFHYVMEKFNFELAYMSVRHRDLENYFGEIMAEAEQVISSALDPSASESDEYSWVSMAIDSIVRDYMFAKWLKT</sequence>
<protein>
    <submittedName>
        <fullName evidence="1">PREDICTED: uncharacterized protein</fullName>
    </submittedName>
</protein>
<evidence type="ECO:0000313" key="1">
    <source>
        <dbReference type="EMBL" id="VVA37600.1"/>
    </source>
</evidence>
<gene>
    <name evidence="1" type="ORF">ALMOND_2B028621</name>
</gene>
<name>A0A5E4GD96_PRUDU</name>